<dbReference type="RefSeq" id="WP_236590906.1">
    <property type="nucleotide sequence ID" value="NZ_AP014546.1"/>
</dbReference>
<evidence type="ECO:0008006" key="3">
    <source>
        <dbReference type="Google" id="ProtNLM"/>
    </source>
</evidence>
<dbReference type="EMBL" id="AP014546">
    <property type="protein sequence ID" value="BBB30162.1"/>
    <property type="molecule type" value="Genomic_DNA"/>
</dbReference>
<evidence type="ECO:0000313" key="1">
    <source>
        <dbReference type="EMBL" id="BBB30162.1"/>
    </source>
</evidence>
<name>A0A7R6PPC6_9GAMM</name>
<accession>A0A7R6PPC6</accession>
<dbReference type="AlphaFoldDB" id="A0A7R6PPC6"/>
<dbReference type="SUPFAM" id="SSF53098">
    <property type="entry name" value="Ribonuclease H-like"/>
    <property type="match status" value="1"/>
</dbReference>
<dbReference type="GO" id="GO:0003676">
    <property type="term" value="F:nucleic acid binding"/>
    <property type="evidence" value="ECO:0007669"/>
    <property type="project" value="InterPro"/>
</dbReference>
<dbReference type="Proteomes" id="UP000595332">
    <property type="component" value="Chromosome"/>
</dbReference>
<proteinExistence type="predicted"/>
<dbReference type="KEGG" id="njp:NEJAP_2214"/>
<dbReference type="Gene3D" id="3.30.420.10">
    <property type="entry name" value="Ribonuclease H-like superfamily/Ribonuclease H"/>
    <property type="match status" value="1"/>
</dbReference>
<keyword evidence="2" id="KW-1185">Reference proteome</keyword>
<dbReference type="InterPro" id="IPR036397">
    <property type="entry name" value="RNaseH_sf"/>
</dbReference>
<sequence>MAIKVPVICIDIEASGLGPLSYPIEVAWKCGLTGASDLFLINPDTGYNWTQWDLSAADIHGITMDELLHKGISVNEACERLNQMLDGKMVTSDALDFDFFWMRRLFESAMMKPTFKMQGIDSVLEGGQLIQYRLIASAQVRKHRAMDDVNDLFTCLAACQKSS</sequence>
<evidence type="ECO:0000313" key="2">
    <source>
        <dbReference type="Proteomes" id="UP000595332"/>
    </source>
</evidence>
<organism evidence="1 2">
    <name type="scientific">Neptunomonas japonica JAMM 1380</name>
    <dbReference type="NCBI Taxonomy" id="1441457"/>
    <lineage>
        <taxon>Bacteria</taxon>
        <taxon>Pseudomonadati</taxon>
        <taxon>Pseudomonadota</taxon>
        <taxon>Gammaproteobacteria</taxon>
        <taxon>Oceanospirillales</taxon>
        <taxon>Oceanospirillaceae</taxon>
        <taxon>Neptunomonas</taxon>
    </lineage>
</organism>
<reference evidence="1 2" key="1">
    <citation type="journal article" date="2008" name="Int. J. Syst. Evol. Microbiol.">
        <title>Neptunomonas japonica sp. nov., an Osedax japonicus symbiont-like bacterium isolated from sediment adjacent to sperm whale carcasses off Kagoshima, Japan.</title>
        <authorList>
            <person name="Miyazaki M."/>
            <person name="Nogi Y."/>
            <person name="Fujiwara Y."/>
            <person name="Kawato M."/>
            <person name="Kubokawa K."/>
            <person name="Horikoshi K."/>
        </authorList>
    </citation>
    <scope>NUCLEOTIDE SEQUENCE [LARGE SCALE GENOMIC DNA]</scope>
    <source>
        <strain evidence="1 2">JAMM 1380</strain>
    </source>
</reference>
<dbReference type="InterPro" id="IPR012337">
    <property type="entry name" value="RNaseH-like_sf"/>
</dbReference>
<gene>
    <name evidence="1" type="ORF">NEJAP_2214</name>
</gene>
<protein>
    <recommendedName>
        <fullName evidence="3">Exonuclease domain-containing protein</fullName>
    </recommendedName>
</protein>